<evidence type="ECO:0000313" key="4">
    <source>
        <dbReference type="EMBL" id="MCY6369610.1"/>
    </source>
</evidence>
<dbReference type="SUPFAM" id="SSF51735">
    <property type="entry name" value="NAD(P)-binding Rossmann-fold domains"/>
    <property type="match status" value="1"/>
</dbReference>
<comment type="caution">
    <text evidence="4">The sequence shown here is derived from an EMBL/GenBank/DDBJ whole genome shotgun (WGS) entry which is preliminary data.</text>
</comment>
<dbReference type="Pfam" id="PF00106">
    <property type="entry name" value="adh_short"/>
    <property type="match status" value="1"/>
</dbReference>
<protein>
    <submittedName>
        <fullName evidence="4">SDR family oxidoreductase</fullName>
    </submittedName>
</protein>
<dbReference type="InterPro" id="IPR002347">
    <property type="entry name" value="SDR_fam"/>
</dbReference>
<evidence type="ECO:0000256" key="2">
    <source>
        <dbReference type="ARBA" id="ARBA00023221"/>
    </source>
</evidence>
<keyword evidence="2" id="KW-0753">Steroid metabolism</keyword>
<accession>A0ABT4CKN0</accession>
<dbReference type="NCBIfam" id="NF009466">
    <property type="entry name" value="PRK12826.1-2"/>
    <property type="match status" value="1"/>
</dbReference>
<dbReference type="Gene3D" id="3.40.50.720">
    <property type="entry name" value="NAD(P)-binding Rossmann-like Domain"/>
    <property type="match status" value="1"/>
</dbReference>
<dbReference type="RefSeq" id="WP_268047985.1">
    <property type="nucleotide sequence ID" value="NZ_JAPQES010000001.1"/>
</dbReference>
<dbReference type="InterPro" id="IPR050259">
    <property type="entry name" value="SDR"/>
</dbReference>
<dbReference type="NCBIfam" id="NF047420">
    <property type="entry name" value="EF_P_mod_YmfI"/>
    <property type="match status" value="1"/>
</dbReference>
<dbReference type="PROSITE" id="PS00061">
    <property type="entry name" value="ADH_SHORT"/>
    <property type="match status" value="1"/>
</dbReference>
<dbReference type="EMBL" id="JAPQES010000001">
    <property type="protein sequence ID" value="MCY6369610.1"/>
    <property type="molecule type" value="Genomic_DNA"/>
</dbReference>
<dbReference type="PANTHER" id="PTHR42879:SF2">
    <property type="entry name" value="3-OXOACYL-[ACYL-CARRIER-PROTEIN] REDUCTASE FABG"/>
    <property type="match status" value="1"/>
</dbReference>
<evidence type="ECO:0000256" key="3">
    <source>
        <dbReference type="RuleBase" id="RU000363"/>
    </source>
</evidence>
<dbReference type="InterPro" id="IPR020904">
    <property type="entry name" value="Sc_DH/Rdtase_CS"/>
</dbReference>
<dbReference type="NCBIfam" id="NF005559">
    <property type="entry name" value="PRK07231.1"/>
    <property type="match status" value="1"/>
</dbReference>
<reference evidence="4" key="1">
    <citation type="submission" date="2022-12" db="EMBL/GenBank/DDBJ databases">
        <authorList>
            <person name="Wang J."/>
        </authorList>
    </citation>
    <scope>NUCLEOTIDE SEQUENCE</scope>
    <source>
        <strain evidence="4">HY-42-06</strain>
    </source>
</reference>
<proteinExistence type="inferred from homology"/>
<sequence length="246" mass="26621">MDFHGKIVLITGGSRGIGKSIALEFAKLGATIIINYKSNDKAAEETIGAIKALGAYASAIKGDISDYNFVKNMTEDIINRFGKIDILVNNAGISKIGLFIDMQEEDFDNIIATNLKGVFNTCHNVSKYMIKNKRGSIINISSMWGEVGASCEVLYSASKGGVNSFTKALGKELAPSSIRVNAIQPGVIDTEMNKWLTKQEKDSLIDEIPMMKFGEGEDVAKLVTFLASDNAKYITAQVITVDGGYI</sequence>
<comment type="similarity">
    <text evidence="1 3">Belongs to the short-chain dehydrogenases/reductases (SDR) family.</text>
</comment>
<organism evidence="4 5">
    <name type="scientific">Clostridium ganghwense</name>
    <dbReference type="NCBI Taxonomy" id="312089"/>
    <lineage>
        <taxon>Bacteria</taxon>
        <taxon>Bacillati</taxon>
        <taxon>Bacillota</taxon>
        <taxon>Clostridia</taxon>
        <taxon>Eubacteriales</taxon>
        <taxon>Clostridiaceae</taxon>
        <taxon>Clostridium</taxon>
    </lineage>
</organism>
<dbReference type="Proteomes" id="UP001079657">
    <property type="component" value="Unassembled WGS sequence"/>
</dbReference>
<keyword evidence="5" id="KW-1185">Reference proteome</keyword>
<evidence type="ECO:0000313" key="5">
    <source>
        <dbReference type="Proteomes" id="UP001079657"/>
    </source>
</evidence>
<dbReference type="PANTHER" id="PTHR42879">
    <property type="entry name" value="3-OXOACYL-(ACYL-CARRIER-PROTEIN) REDUCTASE"/>
    <property type="match status" value="1"/>
</dbReference>
<keyword evidence="2" id="KW-0443">Lipid metabolism</keyword>
<dbReference type="PRINTS" id="PR00081">
    <property type="entry name" value="GDHRDH"/>
</dbReference>
<dbReference type="InterPro" id="IPR036291">
    <property type="entry name" value="NAD(P)-bd_dom_sf"/>
</dbReference>
<name>A0ABT4CKN0_9CLOT</name>
<dbReference type="PRINTS" id="PR00080">
    <property type="entry name" value="SDRFAMILY"/>
</dbReference>
<gene>
    <name evidence="4" type="ORF">OXH55_02970</name>
</gene>
<evidence type="ECO:0000256" key="1">
    <source>
        <dbReference type="ARBA" id="ARBA00006484"/>
    </source>
</evidence>